<dbReference type="FunFam" id="2.40.170.20:FF:000005">
    <property type="entry name" value="TonB-dependent siderophore receptor"/>
    <property type="match status" value="1"/>
</dbReference>
<evidence type="ECO:0000256" key="11">
    <source>
        <dbReference type="ARBA" id="ARBA00023136"/>
    </source>
</evidence>
<sequence length="762" mass="83066">MIKEVNLTHGNGEQPVTTIQTVSAQGRKRPLTILAAAALATSAAWFPAPSRAQDVIDLDTVTVQTDADGRTGSRPASGDTGAGQTNEQKGFVARRSGGATKTNTPLNETPQSVTVVTDEQIERQELRTIRAATRYTAGVTSEYTGGADTRFGGFRIRGFDATANSTFLDGLRLPSSSVINFLGLDPYGAERIEILKGPSSVLYGQNGPGGLINYVTKKPTIAPYREVEVVGGSFGQIEGRFDISGPLGKDSPWGYRLTGVARSSENQVDFVKDDRLFIAPAIKWEPDADTSLTVQGNYQRDRAGFSLQFLPASGSVFDSNGRKISRSRFIGEPDFNDYDTDLGGVGYQFEHRFNEVFTVRQNARYSFLDHDEASLYGSGWADEAAGLLFRGAGTGSTDLDTVSVDNQAQAEFDTGILKHTVLGGVDYRWTGYSDYVDIYNAAPLDVFDPAYGSPVTFGGVYYDNDVTQDQTGLYLQDQIKLDRLSVTLSGRYDWAKTELSRPDSDFLTAVDAEKNSDAFTGRVGAIYNFDNGIAPYVTYSESFLPPLDVSTTNGLFEPEEGRLYEAGVKYQPPGWDATVTASVFDIRQDNAIRFGFDAATSRSLVEQTGRVRSRGFELEGVASVTDNLNMRLAYTYLDLKITEDLPDEVGGFEGNLVTTVPHNTFSAWADYTIRNESIFDGLGAGLGVRYIGASFGDDANTFKVDDATVVDAVLSYKRDKYEVAVNASNLFDKDYVASCGNRTFGCFYAEGRRITGKATIRW</sequence>
<dbReference type="SUPFAM" id="SSF56935">
    <property type="entry name" value="Porins"/>
    <property type="match status" value="1"/>
</dbReference>
<dbReference type="GO" id="GO:0015891">
    <property type="term" value="P:siderophore transport"/>
    <property type="evidence" value="ECO:0007669"/>
    <property type="project" value="InterPro"/>
</dbReference>
<dbReference type="PANTHER" id="PTHR32552:SF68">
    <property type="entry name" value="FERRICHROME OUTER MEMBRANE TRANSPORTER_PHAGE RECEPTOR"/>
    <property type="match status" value="1"/>
</dbReference>
<comment type="similarity">
    <text evidence="2 14 15">Belongs to the TonB-dependent receptor family.</text>
</comment>
<keyword evidence="11 14" id="KW-0472">Membrane</keyword>
<gene>
    <name evidence="19" type="ORF">F6X38_02485</name>
</gene>
<dbReference type="InterPro" id="IPR010105">
    <property type="entry name" value="TonB_sidphr_rcpt"/>
</dbReference>
<comment type="subcellular location">
    <subcellularLocation>
        <location evidence="1 14">Cell outer membrane</location>
        <topology evidence="1 14">Multi-pass membrane protein</topology>
    </subcellularLocation>
</comment>
<evidence type="ECO:0000256" key="10">
    <source>
        <dbReference type="ARBA" id="ARBA00023077"/>
    </source>
</evidence>
<dbReference type="InterPro" id="IPR037066">
    <property type="entry name" value="Plug_dom_sf"/>
</dbReference>
<feature type="domain" description="TonB-dependent receptor-like beta-barrel" evidence="17">
    <location>
        <begin position="284"/>
        <end position="730"/>
    </location>
</feature>
<dbReference type="GO" id="GO:0009279">
    <property type="term" value="C:cell outer membrane"/>
    <property type="evidence" value="ECO:0007669"/>
    <property type="project" value="UniProtKB-SubCell"/>
</dbReference>
<evidence type="ECO:0000256" key="2">
    <source>
        <dbReference type="ARBA" id="ARBA00009810"/>
    </source>
</evidence>
<dbReference type="InterPro" id="IPR012910">
    <property type="entry name" value="Plug_dom"/>
</dbReference>
<keyword evidence="3 14" id="KW-0813">Transport</keyword>
<dbReference type="Gene3D" id="2.170.130.10">
    <property type="entry name" value="TonB-dependent receptor, plug domain"/>
    <property type="match status" value="1"/>
</dbReference>
<evidence type="ECO:0000256" key="14">
    <source>
        <dbReference type="PROSITE-ProRule" id="PRU01360"/>
    </source>
</evidence>
<evidence type="ECO:0000313" key="20">
    <source>
        <dbReference type="Proteomes" id="UP000432089"/>
    </source>
</evidence>
<dbReference type="EMBL" id="VZDO01000001">
    <property type="protein sequence ID" value="KAB0682965.1"/>
    <property type="molecule type" value="Genomic_DNA"/>
</dbReference>
<accession>A0A7V7TY98</accession>
<evidence type="ECO:0000256" key="7">
    <source>
        <dbReference type="ARBA" id="ARBA00022729"/>
    </source>
</evidence>
<evidence type="ECO:0000256" key="3">
    <source>
        <dbReference type="ARBA" id="ARBA00022448"/>
    </source>
</evidence>
<evidence type="ECO:0000259" key="17">
    <source>
        <dbReference type="Pfam" id="PF00593"/>
    </source>
</evidence>
<reference evidence="19 20" key="1">
    <citation type="submission" date="2019-09" db="EMBL/GenBank/DDBJ databases">
        <title>YIM 132180 draft genome.</title>
        <authorList>
            <person name="Zhang K."/>
        </authorList>
    </citation>
    <scope>NUCLEOTIDE SEQUENCE [LARGE SCALE GENOMIC DNA]</scope>
    <source>
        <strain evidence="19 20">YIM 132180</strain>
    </source>
</reference>
<evidence type="ECO:0000256" key="9">
    <source>
        <dbReference type="ARBA" id="ARBA00023065"/>
    </source>
</evidence>
<dbReference type="Pfam" id="PF07715">
    <property type="entry name" value="Plug"/>
    <property type="match status" value="1"/>
</dbReference>
<dbReference type="InterPro" id="IPR000531">
    <property type="entry name" value="Beta-barrel_TonB"/>
</dbReference>
<dbReference type="Proteomes" id="UP000432089">
    <property type="component" value="Unassembled WGS sequence"/>
</dbReference>
<evidence type="ECO:0000256" key="15">
    <source>
        <dbReference type="RuleBase" id="RU003357"/>
    </source>
</evidence>
<evidence type="ECO:0000256" key="4">
    <source>
        <dbReference type="ARBA" id="ARBA00022452"/>
    </source>
</evidence>
<feature type="region of interest" description="Disordered" evidence="16">
    <location>
        <begin position="66"/>
        <end position="89"/>
    </location>
</feature>
<dbReference type="FunFam" id="2.170.130.10:FF:000001">
    <property type="entry name" value="Catecholate siderophore TonB-dependent receptor"/>
    <property type="match status" value="1"/>
</dbReference>
<keyword evidence="7" id="KW-0732">Signal</keyword>
<dbReference type="PANTHER" id="PTHR32552">
    <property type="entry name" value="FERRICHROME IRON RECEPTOR-RELATED"/>
    <property type="match status" value="1"/>
</dbReference>
<evidence type="ECO:0000313" key="19">
    <source>
        <dbReference type="EMBL" id="KAB0682965.1"/>
    </source>
</evidence>
<keyword evidence="10 15" id="KW-0798">TonB box</keyword>
<proteinExistence type="inferred from homology"/>
<keyword evidence="20" id="KW-1185">Reference proteome</keyword>
<evidence type="ECO:0000256" key="8">
    <source>
        <dbReference type="ARBA" id="ARBA00023004"/>
    </source>
</evidence>
<keyword evidence="13 14" id="KW-0998">Cell outer membrane</keyword>
<keyword evidence="12 19" id="KW-0675">Receptor</keyword>
<evidence type="ECO:0000256" key="5">
    <source>
        <dbReference type="ARBA" id="ARBA00022496"/>
    </source>
</evidence>
<feature type="domain" description="TonB-dependent receptor plug" evidence="18">
    <location>
        <begin position="106"/>
        <end position="210"/>
    </location>
</feature>
<organism evidence="19 20">
    <name type="scientific">Plantimonas leprariae</name>
    <dbReference type="NCBI Taxonomy" id="2615207"/>
    <lineage>
        <taxon>Bacteria</taxon>
        <taxon>Pseudomonadati</taxon>
        <taxon>Pseudomonadota</taxon>
        <taxon>Alphaproteobacteria</taxon>
        <taxon>Hyphomicrobiales</taxon>
        <taxon>Aurantimonadaceae</taxon>
        <taxon>Plantimonas</taxon>
    </lineage>
</organism>
<keyword evidence="4 14" id="KW-1134">Transmembrane beta strand</keyword>
<evidence type="ECO:0000256" key="6">
    <source>
        <dbReference type="ARBA" id="ARBA00022692"/>
    </source>
</evidence>
<evidence type="ECO:0000256" key="16">
    <source>
        <dbReference type="SAM" id="MobiDB-lite"/>
    </source>
</evidence>
<dbReference type="NCBIfam" id="TIGR01783">
    <property type="entry name" value="TonB-siderophor"/>
    <property type="match status" value="1"/>
</dbReference>
<evidence type="ECO:0000259" key="18">
    <source>
        <dbReference type="Pfam" id="PF07715"/>
    </source>
</evidence>
<dbReference type="CDD" id="cd01347">
    <property type="entry name" value="ligand_gated_channel"/>
    <property type="match status" value="1"/>
</dbReference>
<dbReference type="AlphaFoldDB" id="A0A7V7TY98"/>
<dbReference type="InterPro" id="IPR036942">
    <property type="entry name" value="Beta-barrel_TonB_sf"/>
</dbReference>
<dbReference type="Gene3D" id="2.40.170.20">
    <property type="entry name" value="TonB-dependent receptor, beta-barrel domain"/>
    <property type="match status" value="1"/>
</dbReference>
<dbReference type="PROSITE" id="PS52016">
    <property type="entry name" value="TONB_DEPENDENT_REC_3"/>
    <property type="match status" value="1"/>
</dbReference>
<keyword evidence="8" id="KW-0408">Iron</keyword>
<evidence type="ECO:0000256" key="1">
    <source>
        <dbReference type="ARBA" id="ARBA00004571"/>
    </source>
</evidence>
<dbReference type="InterPro" id="IPR039426">
    <property type="entry name" value="TonB-dep_rcpt-like"/>
</dbReference>
<evidence type="ECO:0000256" key="13">
    <source>
        <dbReference type="ARBA" id="ARBA00023237"/>
    </source>
</evidence>
<keyword evidence="6 14" id="KW-0812">Transmembrane</keyword>
<dbReference type="GO" id="GO:0038023">
    <property type="term" value="F:signaling receptor activity"/>
    <property type="evidence" value="ECO:0007669"/>
    <property type="project" value="InterPro"/>
</dbReference>
<dbReference type="Pfam" id="PF00593">
    <property type="entry name" value="TonB_dep_Rec_b-barrel"/>
    <property type="match status" value="1"/>
</dbReference>
<name>A0A7V7TY98_9HYPH</name>
<dbReference type="GO" id="GO:0015344">
    <property type="term" value="F:siderophore uptake transmembrane transporter activity"/>
    <property type="evidence" value="ECO:0007669"/>
    <property type="project" value="TreeGrafter"/>
</dbReference>
<protein>
    <submittedName>
        <fullName evidence="19">TonB-dependent siderophore receptor</fullName>
    </submittedName>
</protein>
<keyword evidence="5" id="KW-0410">Iron transport</keyword>
<keyword evidence="9" id="KW-0406">Ion transport</keyword>
<evidence type="ECO:0000256" key="12">
    <source>
        <dbReference type="ARBA" id="ARBA00023170"/>
    </source>
</evidence>
<comment type="caution">
    <text evidence="19">The sequence shown here is derived from an EMBL/GenBank/DDBJ whole genome shotgun (WGS) entry which is preliminary data.</text>
</comment>